<evidence type="ECO:0008006" key="4">
    <source>
        <dbReference type="Google" id="ProtNLM"/>
    </source>
</evidence>
<feature type="chain" id="PRO_5013269591" description="Lipoprotein" evidence="1">
    <location>
        <begin position="25"/>
        <end position="142"/>
    </location>
</feature>
<organism evidence="2 3">
    <name type="scientific">Solilutibacter tolerans</name>
    <dbReference type="NCBI Taxonomy" id="1604334"/>
    <lineage>
        <taxon>Bacteria</taxon>
        <taxon>Pseudomonadati</taxon>
        <taxon>Pseudomonadota</taxon>
        <taxon>Gammaproteobacteria</taxon>
        <taxon>Lysobacterales</taxon>
        <taxon>Lysobacteraceae</taxon>
        <taxon>Solilutibacter</taxon>
    </lineage>
</organism>
<evidence type="ECO:0000313" key="2">
    <source>
        <dbReference type="EMBL" id="SIQ29979.1"/>
    </source>
</evidence>
<gene>
    <name evidence="2" type="ORF">SAMN05421546_1045</name>
</gene>
<dbReference type="OrthoDB" id="9815328at2"/>
<dbReference type="EMBL" id="FTLW01000002">
    <property type="protein sequence ID" value="SIQ29979.1"/>
    <property type="molecule type" value="Genomic_DNA"/>
</dbReference>
<dbReference type="Proteomes" id="UP000241788">
    <property type="component" value="Unassembled WGS sequence"/>
</dbReference>
<evidence type="ECO:0000313" key="3">
    <source>
        <dbReference type="Proteomes" id="UP000241788"/>
    </source>
</evidence>
<keyword evidence="1" id="KW-0732">Signal</keyword>
<proteinExistence type="predicted"/>
<protein>
    <recommendedName>
        <fullName evidence="4">Lipoprotein</fullName>
    </recommendedName>
</protein>
<feature type="signal peptide" evidence="1">
    <location>
        <begin position="1"/>
        <end position="24"/>
    </location>
</feature>
<dbReference type="AlphaFoldDB" id="A0A1N6RMF2"/>
<name>A0A1N6RMF2_9GAMM</name>
<sequence length="142" mass="15607">MRFVTLILVLAALSAIAFSSQVMARSAPLVDPDPIDVPAGLTDKQIAKEIKRALLQRGWEVTGDKSGEIEGTLHLRTHMAKIRIGYDSKQVSITYLDSNDLEYAEKRGKRVIHPNYLGWIGFIATDIKANLGVTALDNESEG</sequence>
<evidence type="ECO:0000256" key="1">
    <source>
        <dbReference type="SAM" id="SignalP"/>
    </source>
</evidence>
<dbReference type="RefSeq" id="WP_076585951.1">
    <property type="nucleotide sequence ID" value="NZ_FTLW01000002.1"/>
</dbReference>
<reference evidence="3" key="1">
    <citation type="submission" date="2017-01" db="EMBL/GenBank/DDBJ databases">
        <authorList>
            <person name="Varghese N."/>
            <person name="Submissions S."/>
        </authorList>
    </citation>
    <scope>NUCLEOTIDE SEQUENCE [LARGE SCALE GENOMIC DNA]</scope>
    <source>
        <strain evidence="3">UM1</strain>
    </source>
</reference>
<accession>A0A1N6RMF2</accession>
<keyword evidence="3" id="KW-1185">Reference proteome</keyword>
<dbReference type="STRING" id="1604334.SAMN05421546_1045"/>